<dbReference type="RefSeq" id="XP_017998483.1">
    <property type="nucleotide sequence ID" value="XM_018144325.1"/>
</dbReference>
<evidence type="ECO:0000313" key="3">
    <source>
        <dbReference type="Proteomes" id="UP000038010"/>
    </source>
</evidence>
<sequence length="528" mass="60062">MTFWPEERVLKPLDPVPEDLNDWPDLALREVKIFPQGKARYADLLDASEETPLCVLGELMPLDDELEHLAIIDNPVYSRIKIEQVTNYSFGLDDGGTPQIWAAGKAGWYEIAPSDKYLQHYNDTVEAIDLFYFMVDQHSKLPKKRQRFGFAVDPFLTEYQKHTGYRINDDDEAMETVHKHHRFLLKQMIEEREGIDWSRTHLWKHLSETYADEIEQLRAKLAQELEAMDLTAPDVEPEAEEESSSSASSSEGDDDTQDSGQDESEEEEDSETTPGSDAKSSSSAASSSEDSESEPEPERDWTKTIWTLLNVLRRSPNFNMRNCGIEQLASELIQVEEFEPKQQKSAVKAIEAAAEELIRLMNEAKLRKKFNWSTRAIYDELEATFAGEVADETMRTPAAKGNDKRHRMKSVLRPSGASKARKRTRGQVDSQDEDEIMQDVPVISPVATKKSNLSRRSVNGDAESVTSREDSPSRQLNGFHDPDALPDLPPGPEAQEMLDLVSQEAKRVGRHHQTSHLKDFLEHFSWEI</sequence>
<dbReference type="GeneID" id="28736205"/>
<dbReference type="AlphaFoldDB" id="A0A0N1H7B1"/>
<dbReference type="STRING" id="1664694.A0A0N1H7B1"/>
<comment type="caution">
    <text evidence="2">The sequence shown here is derived from an EMBL/GenBank/DDBJ whole genome shotgun (WGS) entry which is preliminary data.</text>
</comment>
<gene>
    <name evidence="2" type="ORF">AB675_4202</name>
</gene>
<keyword evidence="3" id="KW-1185">Reference proteome</keyword>
<dbReference type="Proteomes" id="UP000038010">
    <property type="component" value="Unassembled WGS sequence"/>
</dbReference>
<reference evidence="2 3" key="1">
    <citation type="submission" date="2015-06" db="EMBL/GenBank/DDBJ databases">
        <title>Draft genome of the ant-associated black yeast Phialophora attae CBS 131958.</title>
        <authorList>
            <person name="Moreno L.F."/>
            <person name="Stielow B.J."/>
            <person name="de Hoog S."/>
            <person name="Vicente V.A."/>
            <person name="Weiss V.A."/>
            <person name="de Vries M."/>
            <person name="Cruz L.M."/>
            <person name="Souza E.M."/>
        </authorList>
    </citation>
    <scope>NUCLEOTIDE SEQUENCE [LARGE SCALE GENOMIC DNA]</scope>
    <source>
        <strain evidence="2 3">CBS 131958</strain>
    </source>
</reference>
<protein>
    <recommendedName>
        <fullName evidence="4">DNA (cytosine-5)-methyltransferase 1 replication foci domain-containing protein</fullName>
    </recommendedName>
</protein>
<evidence type="ECO:0000256" key="1">
    <source>
        <dbReference type="SAM" id="MobiDB-lite"/>
    </source>
</evidence>
<dbReference type="VEuPathDB" id="FungiDB:AB675_4202"/>
<proteinExistence type="predicted"/>
<accession>A0A0N1H7B1</accession>
<feature type="compositionally biased region" description="Low complexity" evidence="1">
    <location>
        <begin position="272"/>
        <end position="288"/>
    </location>
</feature>
<feature type="compositionally biased region" description="Acidic residues" evidence="1">
    <location>
        <begin position="251"/>
        <end position="271"/>
    </location>
</feature>
<feature type="region of interest" description="Disordered" evidence="1">
    <location>
        <begin position="232"/>
        <end position="299"/>
    </location>
</feature>
<organism evidence="2 3">
    <name type="scientific">Cyphellophora attinorum</name>
    <dbReference type="NCBI Taxonomy" id="1664694"/>
    <lineage>
        <taxon>Eukaryota</taxon>
        <taxon>Fungi</taxon>
        <taxon>Dikarya</taxon>
        <taxon>Ascomycota</taxon>
        <taxon>Pezizomycotina</taxon>
        <taxon>Eurotiomycetes</taxon>
        <taxon>Chaetothyriomycetidae</taxon>
        <taxon>Chaetothyriales</taxon>
        <taxon>Cyphellophoraceae</taxon>
        <taxon>Cyphellophora</taxon>
    </lineage>
</organism>
<evidence type="ECO:0008006" key="4">
    <source>
        <dbReference type="Google" id="ProtNLM"/>
    </source>
</evidence>
<dbReference type="EMBL" id="LFJN01000018">
    <property type="protein sequence ID" value="KPI38520.1"/>
    <property type="molecule type" value="Genomic_DNA"/>
</dbReference>
<evidence type="ECO:0000313" key="2">
    <source>
        <dbReference type="EMBL" id="KPI38520.1"/>
    </source>
</evidence>
<feature type="region of interest" description="Disordered" evidence="1">
    <location>
        <begin position="396"/>
        <end position="493"/>
    </location>
</feature>
<dbReference type="OrthoDB" id="5382953at2759"/>
<name>A0A0N1H7B1_9EURO</name>